<feature type="domain" description="ASPIC/UnbV" evidence="2">
    <location>
        <begin position="494"/>
        <end position="559"/>
    </location>
</feature>
<protein>
    <recommendedName>
        <fullName evidence="2">ASPIC/UnbV domain-containing protein</fullName>
    </recommendedName>
</protein>
<dbReference type="Pfam" id="PF07593">
    <property type="entry name" value="UnbV_ASPIC"/>
    <property type="match status" value="1"/>
</dbReference>
<dbReference type="InterPro" id="IPR014756">
    <property type="entry name" value="Ig_E-set"/>
</dbReference>
<dbReference type="SUPFAM" id="SSF81296">
    <property type="entry name" value="E set domains"/>
    <property type="match status" value="1"/>
</dbReference>
<evidence type="ECO:0000259" key="2">
    <source>
        <dbReference type="Pfam" id="PF07593"/>
    </source>
</evidence>
<dbReference type="PANTHER" id="PTHR16026">
    <property type="entry name" value="CARTILAGE ACIDIC PROTEIN 1"/>
    <property type="match status" value="1"/>
</dbReference>
<evidence type="ECO:0000313" key="3">
    <source>
        <dbReference type="EMBL" id="VAW60890.1"/>
    </source>
</evidence>
<accession>A0A3B0X8J1</accession>
<sequence length="795" mass="81954">MSSHFPSIPANRHLSILLATLSISLCSAQLHAVPVFTNQASGSGITHVNPMSTDFAVGGGAAWIDYDNDGDDDLYVVNEVPGQANWFYENNAGVFTERAVAAGIDNPLPPGAGIAVGDYDGDGCDDIFVANGQDPGPRAWKNTLFRNNFCDSGQKTFTDVTSAAELNEVSQSSVASFGDLDGDGDLDLYVGNYAPSIVDGICETNHLYLNNGNGVFVELGAVIGANDVGCTLAVTMTDYDNDNDLDIYVSNDFSGGGLFQNTGASDAIYRNTGNDLTGVPRFEIAADSNLGDAGNGMGIAVGDFDSDLDIDYYATSMSLDASSNNVLNENQGDGTFIEIASAAGVQDPGSSGLGAILAGWGTVFADFDHDGDQDLFKTNGSIGATAVFGPSYIQPDRLFLNNGDSTFNEVGASAGVDGACSSNCGAPYGQGRGVAISDYDNDGDMDMFVSNLSVYDATGALVSPGMASLYRNENGNSLPSLTVRLTGAAANFRGIGAKIQLTSDDGNNTKQQVREINAGTSHGSNHTFAAHFGLGVFTQINEVKTGWLSGCQQSRLAVTGNVTTFNETVCPEITRVTPGTGPFVSIEGVNMSGNFTSVTFNGVPAMGWQSFSPTLLVAIMPIGGSIFDAISVTRKTADVFSTALFQAQPTIETVTAGAGPFVLIRGRHLGQIQSVTFNGVPAMGYQSNGPEEVVAILPIGGTIEGDTTVTTANGSGSFFPAPQVDTVVGGAASVVISGAHLIQVEAVAFNGALATGVQASGTTQISAVPPAGFSSGRVTIVTPGGTEISEIISIQ</sequence>
<proteinExistence type="predicted"/>
<dbReference type="InterPro" id="IPR028994">
    <property type="entry name" value="Integrin_alpha_N"/>
</dbReference>
<keyword evidence="1" id="KW-0732">Signal</keyword>
<dbReference type="Gene3D" id="2.60.40.10">
    <property type="entry name" value="Immunoglobulins"/>
    <property type="match status" value="1"/>
</dbReference>
<dbReference type="Pfam" id="PF13517">
    <property type="entry name" value="FG-GAP_3"/>
    <property type="match status" value="2"/>
</dbReference>
<evidence type="ECO:0000256" key="1">
    <source>
        <dbReference type="ARBA" id="ARBA00022729"/>
    </source>
</evidence>
<name>A0A3B0X8J1_9ZZZZ</name>
<reference evidence="3" key="1">
    <citation type="submission" date="2018-06" db="EMBL/GenBank/DDBJ databases">
        <authorList>
            <person name="Zhirakovskaya E."/>
        </authorList>
    </citation>
    <scope>NUCLEOTIDE SEQUENCE</scope>
</reference>
<dbReference type="EMBL" id="UOFG01000133">
    <property type="protein sequence ID" value="VAW60890.1"/>
    <property type="molecule type" value="Genomic_DNA"/>
</dbReference>
<dbReference type="InterPro" id="IPR013783">
    <property type="entry name" value="Ig-like_fold"/>
</dbReference>
<dbReference type="AlphaFoldDB" id="A0A3B0X8J1"/>
<dbReference type="SUPFAM" id="SSF69318">
    <property type="entry name" value="Integrin alpha N-terminal domain"/>
    <property type="match status" value="1"/>
</dbReference>
<dbReference type="InterPro" id="IPR027039">
    <property type="entry name" value="Crtac1"/>
</dbReference>
<dbReference type="InterPro" id="IPR011519">
    <property type="entry name" value="UnbV_ASPIC"/>
</dbReference>
<dbReference type="InterPro" id="IPR013517">
    <property type="entry name" value="FG-GAP"/>
</dbReference>
<dbReference type="Gene3D" id="2.130.10.130">
    <property type="entry name" value="Integrin alpha, N-terminal"/>
    <property type="match status" value="1"/>
</dbReference>
<dbReference type="PANTHER" id="PTHR16026:SF0">
    <property type="entry name" value="CARTILAGE ACIDIC PROTEIN 1"/>
    <property type="match status" value="1"/>
</dbReference>
<gene>
    <name evidence="3" type="ORF">MNBD_GAMMA11-2801</name>
</gene>
<organism evidence="3">
    <name type="scientific">hydrothermal vent metagenome</name>
    <dbReference type="NCBI Taxonomy" id="652676"/>
    <lineage>
        <taxon>unclassified sequences</taxon>
        <taxon>metagenomes</taxon>
        <taxon>ecological metagenomes</taxon>
    </lineage>
</organism>